<evidence type="ECO:0000313" key="1">
    <source>
        <dbReference type="EMBL" id="KAH6929452.1"/>
    </source>
</evidence>
<comment type="caution">
    <text evidence="1">The sequence shown here is derived from an EMBL/GenBank/DDBJ whole genome shotgun (WGS) entry which is preliminary data.</text>
</comment>
<organism evidence="1 2">
    <name type="scientific">Hyalomma asiaticum</name>
    <name type="common">Tick</name>
    <dbReference type="NCBI Taxonomy" id="266040"/>
    <lineage>
        <taxon>Eukaryota</taxon>
        <taxon>Metazoa</taxon>
        <taxon>Ecdysozoa</taxon>
        <taxon>Arthropoda</taxon>
        <taxon>Chelicerata</taxon>
        <taxon>Arachnida</taxon>
        <taxon>Acari</taxon>
        <taxon>Parasitiformes</taxon>
        <taxon>Ixodida</taxon>
        <taxon>Ixodoidea</taxon>
        <taxon>Ixodidae</taxon>
        <taxon>Hyalomminae</taxon>
        <taxon>Hyalomma</taxon>
    </lineage>
</organism>
<proteinExistence type="predicted"/>
<accession>A0ACB7S8F9</accession>
<dbReference type="EMBL" id="CM023485">
    <property type="protein sequence ID" value="KAH6929452.1"/>
    <property type="molecule type" value="Genomic_DNA"/>
</dbReference>
<name>A0ACB7S8F9_HYAAI</name>
<gene>
    <name evidence="1" type="ORF">HPB50_000269</name>
</gene>
<sequence length="150" mass="16520">MAPPAASERITNTAVRGVEFRGVHDAYRCREEGIKSEPVARARSATAATIGSSSQLRETNLPLLPARSSPDRSSPHRLPPLPRRRLRLCTSTEGSAPIRRTTPAPDDRGAASDRRRCSENIHFIPPCPPPLPLYQPHYIPAIEQASSRNR</sequence>
<dbReference type="Proteomes" id="UP000821845">
    <property type="component" value="Chromosome 5"/>
</dbReference>
<reference evidence="1" key="1">
    <citation type="submission" date="2020-05" db="EMBL/GenBank/DDBJ databases">
        <title>Large-scale comparative analyses of tick genomes elucidate their genetic diversity and vector capacities.</title>
        <authorList>
            <person name="Jia N."/>
            <person name="Wang J."/>
            <person name="Shi W."/>
            <person name="Du L."/>
            <person name="Sun Y."/>
            <person name="Zhan W."/>
            <person name="Jiang J."/>
            <person name="Wang Q."/>
            <person name="Zhang B."/>
            <person name="Ji P."/>
            <person name="Sakyi L.B."/>
            <person name="Cui X."/>
            <person name="Yuan T."/>
            <person name="Jiang B."/>
            <person name="Yang W."/>
            <person name="Lam T.T.-Y."/>
            <person name="Chang Q."/>
            <person name="Ding S."/>
            <person name="Wang X."/>
            <person name="Zhu J."/>
            <person name="Ruan X."/>
            <person name="Zhao L."/>
            <person name="Wei J."/>
            <person name="Que T."/>
            <person name="Du C."/>
            <person name="Cheng J."/>
            <person name="Dai P."/>
            <person name="Han X."/>
            <person name="Huang E."/>
            <person name="Gao Y."/>
            <person name="Liu J."/>
            <person name="Shao H."/>
            <person name="Ye R."/>
            <person name="Li L."/>
            <person name="Wei W."/>
            <person name="Wang X."/>
            <person name="Wang C."/>
            <person name="Yang T."/>
            <person name="Huo Q."/>
            <person name="Li W."/>
            <person name="Guo W."/>
            <person name="Chen H."/>
            <person name="Zhou L."/>
            <person name="Ni X."/>
            <person name="Tian J."/>
            <person name="Zhou Y."/>
            <person name="Sheng Y."/>
            <person name="Liu T."/>
            <person name="Pan Y."/>
            <person name="Xia L."/>
            <person name="Li J."/>
            <person name="Zhao F."/>
            <person name="Cao W."/>
        </authorList>
    </citation>
    <scope>NUCLEOTIDE SEQUENCE</scope>
    <source>
        <strain evidence="1">Hyas-2018</strain>
    </source>
</reference>
<keyword evidence="2" id="KW-1185">Reference proteome</keyword>
<evidence type="ECO:0000313" key="2">
    <source>
        <dbReference type="Proteomes" id="UP000821845"/>
    </source>
</evidence>
<protein>
    <submittedName>
        <fullName evidence="1">Uncharacterized protein</fullName>
    </submittedName>
</protein>